<dbReference type="AlphaFoldDB" id="A0AA94WPS6"/>
<evidence type="ECO:0000313" key="3">
    <source>
        <dbReference type="Proteomes" id="UP000323393"/>
    </source>
</evidence>
<dbReference type="InterPro" id="IPR007345">
    <property type="entry name" value="Polysacch_pyruvyl_Trfase"/>
</dbReference>
<keyword evidence="2" id="KW-0808">Transferase</keyword>
<feature type="domain" description="Polysaccharide pyruvyl transferase" evidence="1">
    <location>
        <begin position="59"/>
        <end position="297"/>
    </location>
</feature>
<gene>
    <name evidence="2" type="ORF">FZC74_08015</name>
</gene>
<sequence>MGVKSYVPIKIKRILNINYQLRQRRKVMHEKKLKEGFKFFLKGITKTKILILDACDHKNLGDQAILMAEVKFLKDNFPKYEVVTLGLNKFNQYINMVVKYINTSDVLVLHGGGNLGNEYQMAESVRREIIKRFPENKIILFPQTMYFHKTNEGKRELENSVEIYSKHKNLTMIARESTSYELMQKNFKHNQILITPDIVFYLNKSLSKAPSKREGALLCCRDDKEGLLDESDKLTLKKYLSEKFTTVSHTDTIGESNFEAVDKKFDEFKKAELVITDRLHGMVFAAITETPCIALSNYNYKVSGTYDWINHLDYIKFTHDISSVPILIENFKASQTIPQFNNNFALKHYKKIITAISQ</sequence>
<evidence type="ECO:0000259" key="1">
    <source>
        <dbReference type="Pfam" id="PF04230"/>
    </source>
</evidence>
<comment type="caution">
    <text evidence="2">The sequence shown here is derived from an EMBL/GenBank/DDBJ whole genome shotgun (WGS) entry which is preliminary data.</text>
</comment>
<dbReference type="RefSeq" id="WP_148965536.1">
    <property type="nucleotide sequence ID" value="NZ_VTEU01000002.1"/>
</dbReference>
<proteinExistence type="predicted"/>
<evidence type="ECO:0000313" key="2">
    <source>
        <dbReference type="EMBL" id="TYS60083.1"/>
    </source>
</evidence>
<dbReference type="PANTHER" id="PTHR36836">
    <property type="entry name" value="COLANIC ACID BIOSYNTHESIS PROTEIN WCAK"/>
    <property type="match status" value="1"/>
</dbReference>
<accession>A0AA94WPS6</accession>
<dbReference type="Proteomes" id="UP000323393">
    <property type="component" value="Unassembled WGS sequence"/>
</dbReference>
<dbReference type="Pfam" id="PF04230">
    <property type="entry name" value="PS_pyruv_trans"/>
    <property type="match status" value="1"/>
</dbReference>
<reference evidence="2 3" key="1">
    <citation type="submission" date="2019-08" db="EMBL/GenBank/DDBJ databases">
        <title>Bacillus genomes from the desert of Cuatro Cienegas, Coahuila.</title>
        <authorList>
            <person name="Olmedo-Alvarez G."/>
        </authorList>
    </citation>
    <scope>NUCLEOTIDE SEQUENCE [LARGE SCALE GENOMIC DNA]</scope>
    <source>
        <strain evidence="2 3">CH88_3T</strain>
    </source>
</reference>
<name>A0AA94WPS6_9BACI</name>
<dbReference type="PANTHER" id="PTHR36836:SF1">
    <property type="entry name" value="COLANIC ACID BIOSYNTHESIS PROTEIN WCAK"/>
    <property type="match status" value="1"/>
</dbReference>
<protein>
    <submittedName>
        <fullName evidence="2">Polysaccharide pyruvyl transferase</fullName>
    </submittedName>
</protein>
<dbReference type="GO" id="GO:0016740">
    <property type="term" value="F:transferase activity"/>
    <property type="evidence" value="ECO:0007669"/>
    <property type="project" value="UniProtKB-KW"/>
</dbReference>
<dbReference type="EMBL" id="VTEU01000002">
    <property type="protein sequence ID" value="TYS60083.1"/>
    <property type="molecule type" value="Genomic_DNA"/>
</dbReference>
<organism evidence="2 3">
    <name type="scientific">Sutcliffiella horikoshii</name>
    <dbReference type="NCBI Taxonomy" id="79883"/>
    <lineage>
        <taxon>Bacteria</taxon>
        <taxon>Bacillati</taxon>
        <taxon>Bacillota</taxon>
        <taxon>Bacilli</taxon>
        <taxon>Bacillales</taxon>
        <taxon>Bacillaceae</taxon>
        <taxon>Sutcliffiella</taxon>
    </lineage>
</organism>